<dbReference type="SUPFAM" id="SSF57196">
    <property type="entry name" value="EGF/Laminin"/>
    <property type="match status" value="1"/>
</dbReference>
<dbReference type="PROSITE" id="PS50221">
    <property type="entry name" value="GAIN_B"/>
    <property type="match status" value="1"/>
</dbReference>
<keyword evidence="11" id="KW-0677">Repeat</keyword>
<evidence type="ECO:0000256" key="12">
    <source>
        <dbReference type="ARBA" id="ARBA00022837"/>
    </source>
</evidence>
<keyword evidence="10 21" id="KW-0732">Signal</keyword>
<evidence type="ECO:0000256" key="17">
    <source>
        <dbReference type="PROSITE-ProRule" id="PRU00076"/>
    </source>
</evidence>
<dbReference type="InterPro" id="IPR036392">
    <property type="entry name" value="PLAT/LH2_dom_sf"/>
</dbReference>
<comment type="similarity">
    <text evidence="4">Belongs to the polycystin family.</text>
</comment>
<dbReference type="Gene3D" id="2.10.25.10">
    <property type="entry name" value="Laminin"/>
    <property type="match status" value="1"/>
</dbReference>
<proteinExistence type="inferred from homology"/>
<dbReference type="InterPro" id="IPR057244">
    <property type="entry name" value="GAIN_B"/>
</dbReference>
<sequence>MMLCRRRVAQVWVLLLAGSWLAAAVFGTEPSCGTGTAECTCQPGQRENLTACSICTCKAVGETGVMNCLPAVDGGWSPWSEFGNSSVACGIGHQTRRRTCDNPLPQNNGAMCEGPLSQNLRIRLVGGLTANEGRLEVQWSGSADSWGTVCDDHFDMNDAMVACRMLGYSNATEVPPSAHYGQGSGNIYMDNLGCTGNESSLFDCRFPGWGVQNCGHDEDIGVVCGNLTDTCPNDNNICNSSVSCNETAAEQDVDECVSSPCRNGAVCLDQLDGYLCRCTSGYQGLHCEIGLVENYCRNPGSVRTGVWCYITLSPSTTLELCDIPVCACLTQSSDCTLLTPLTPGLPPVHRCDIQTGIAEHIRRLTDPLTVSRMADFFLHGEARLVSCADMSVTGYSWAIFERSSNPKHVNMLAPVYGLGKLTTNKRDLTVPKQTLLPGTYMVQFQVTIMDDLLNSATDFVHQTWIQVEATPLVTTLGPSLVTQYAQGDFWVSAEASWDPDDLVSSSELHFTWTCETSGGYTCGNVTALVNDSRPGAHHYNASEAPGTTFNFTVQASSPGRASIQASQLVVFQDNRACELAIRCISNCDWSNTNPSEQLVLEAVPGSSDTPLYDWSVVEHPGDFGGLQTTSSEPELVIASNTFNVEGTYSVRVVNHNQVCGGGLAVSEWKFRVLAPPALRNETLSSPCVLERAGAGGCVCCGKFVDDLGLPVTYKFRPISSVDVEKARVQFPQDEPFLQTTLPLTPYYSQAQWYCSRFFPPKDFIMEVEVISVDGRVSALNITEETKEGRTQILVDGLSQIQGLGADDVTDLSSLLTISAAEPSKLSKNTTLQVARGLELSAEAMKMLVENDTTGSIPVKHVNVVSGNIFTGFTILLNATAASAGKDKGSNLQDQETSEANNETARAAFNAINNVLSMYYALAPDNESATLEMSVLHAKVHKEPCEDAQKKVFTVNDTLFVVPAFNTLANGCEEGSIGVEVINSDFNPFRYSENSPDVGSEVVGLTVWRGRDKTPVHLLPKPVDMIIPRDKQRTTSTVYKHTGRIGSSDDIIVVPFRPQRARTALTILLYVTSTSHTDLDLPHVQLVWRKASAPTADSFKADNWTTVLPVPQAQLYTLQLTHTYNNTNLTSHPYSWLLPSEALNVTELDIQDKTTFYLGVKSAAEDTSTPVETEVTVSILESACVYFGEDSSHLWEGDGCKVGPLSNTTHLHCRCDHLTKFAGFVPPNPINFDVALSANIAENPMGLIAVLSVFGLFLLGLLTARKADRTDLTKVGVTTPTGHKLNPDPDYHYIVTVYTGFRLDTGTTAQVSLRVFGFRGESEPLALCDDRRQLFGGGSVDSFLVSSEQQLGPLTHIHVWHDNAGLSPGWFLSKVVIQHVCSGRVDYFICNKWLALDEDDGRIDRMVFVASPEEMAEVSNLISERAAKNFHDGHLFYSVIGRPARSPFTRAQRLACCMSTVYSAMLANIMFFGQADNFDPPEPIRIMGVEIELPISLPEIMIAIESAAIVFPINALIVLLYRNAAPKPSSTPARQHADTKDVKTQETEKGRRCCLPWWAATVAGLLAFAVSFVAAFFTVLYTLSFRSDKAEAWFTAFIASFVTDMILIQPVKVLAAAVVLGLLIRKPTTEDAPPPTEPAGDEEYLQIEAEQSAPEVAARTPPAGEDLARDRAHRIRRKRCRHLLKEMLIYGTFLSVLMVMSYTERSSLAFHMNNSIMRALEGSPTFLKISDPASYWTWLEQGVLPAVHCPAWYSGRSCEDNLTLPDHLTRAISPLQLRQVRTRQG</sequence>
<dbReference type="GO" id="GO:0005509">
    <property type="term" value="F:calcium ion binding"/>
    <property type="evidence" value="ECO:0007669"/>
    <property type="project" value="InterPro"/>
</dbReference>
<dbReference type="InterPro" id="IPR046338">
    <property type="entry name" value="GAIN_dom_sf"/>
</dbReference>
<protein>
    <submittedName>
        <fullName evidence="27">PKD1L3 protein</fullName>
    </submittedName>
</protein>
<dbReference type="InterPro" id="IPR000884">
    <property type="entry name" value="TSP1_rpt"/>
</dbReference>
<feature type="chain" id="PRO_5035470040" evidence="21">
    <location>
        <begin position="25"/>
        <end position="1784"/>
    </location>
</feature>
<evidence type="ECO:0000259" key="26">
    <source>
        <dbReference type="PROSITE" id="PS50287"/>
    </source>
</evidence>
<evidence type="ECO:0000256" key="20">
    <source>
        <dbReference type="SAM" id="Phobius"/>
    </source>
</evidence>
<dbReference type="SMART" id="SM00181">
    <property type="entry name" value="EGF"/>
    <property type="match status" value="1"/>
</dbReference>
<keyword evidence="5" id="KW-1003">Cell membrane</keyword>
<dbReference type="CDD" id="cd00054">
    <property type="entry name" value="EGF_CA"/>
    <property type="match status" value="1"/>
</dbReference>
<dbReference type="GO" id="GO:0005262">
    <property type="term" value="F:calcium channel activity"/>
    <property type="evidence" value="ECO:0007669"/>
    <property type="project" value="TreeGrafter"/>
</dbReference>
<keyword evidence="7 17" id="KW-0245">EGF-like domain</keyword>
<feature type="disulfide bond" evidence="19">
    <location>
        <begin position="194"/>
        <end position="204"/>
    </location>
</feature>
<dbReference type="InterPro" id="IPR000203">
    <property type="entry name" value="GPS"/>
</dbReference>
<evidence type="ECO:0000259" key="25">
    <source>
        <dbReference type="PROSITE" id="PS50221"/>
    </source>
</evidence>
<accession>A0A8J9ZQL0</accession>
<dbReference type="InterPro" id="IPR000001">
    <property type="entry name" value="Kringle"/>
</dbReference>
<feature type="transmembrane region" description="Helical" evidence="20">
    <location>
        <begin position="1592"/>
        <end position="1623"/>
    </location>
</feature>
<dbReference type="SUPFAM" id="SSF56487">
    <property type="entry name" value="SRCR-like"/>
    <property type="match status" value="1"/>
</dbReference>
<evidence type="ECO:0000256" key="15">
    <source>
        <dbReference type="ARBA" id="ARBA00023157"/>
    </source>
</evidence>
<feature type="domain" description="SRCR" evidence="26">
    <location>
        <begin position="122"/>
        <end position="225"/>
    </location>
</feature>
<feature type="transmembrane region" description="Helical" evidence="20">
    <location>
        <begin position="1244"/>
        <end position="1263"/>
    </location>
</feature>
<dbReference type="Pfam" id="PF00090">
    <property type="entry name" value="TSP_1"/>
    <property type="match status" value="1"/>
</dbReference>
<feature type="domain" description="PLAT" evidence="24">
    <location>
        <begin position="1290"/>
        <end position="1407"/>
    </location>
</feature>
<keyword evidence="13 20" id="KW-1133">Transmembrane helix</keyword>
<evidence type="ECO:0000256" key="2">
    <source>
        <dbReference type="ARBA" id="ARBA00004613"/>
    </source>
</evidence>
<evidence type="ECO:0000259" key="23">
    <source>
        <dbReference type="PROSITE" id="PS50070"/>
    </source>
</evidence>
<dbReference type="SUPFAM" id="SSF57440">
    <property type="entry name" value="Kringle-like"/>
    <property type="match status" value="1"/>
</dbReference>
<dbReference type="InterPro" id="IPR018097">
    <property type="entry name" value="EGF_Ca-bd_CS"/>
</dbReference>
<dbReference type="SMART" id="SM00179">
    <property type="entry name" value="EGF_CA"/>
    <property type="match status" value="1"/>
</dbReference>
<feature type="domain" description="EGF-like" evidence="22">
    <location>
        <begin position="252"/>
        <end position="288"/>
    </location>
</feature>
<dbReference type="InterPro" id="IPR000152">
    <property type="entry name" value="EGF-type_Asp/Asn_hydroxyl_site"/>
</dbReference>
<keyword evidence="15 19" id="KW-1015">Disulfide bond</keyword>
<evidence type="ECO:0000256" key="3">
    <source>
        <dbReference type="ARBA" id="ARBA00004651"/>
    </source>
</evidence>
<dbReference type="PROSITE" id="PS50287">
    <property type="entry name" value="SRCR_2"/>
    <property type="match status" value="1"/>
</dbReference>
<dbReference type="SMART" id="SM00202">
    <property type="entry name" value="SR"/>
    <property type="match status" value="1"/>
</dbReference>
<feature type="transmembrane region" description="Helical" evidence="20">
    <location>
        <begin position="1682"/>
        <end position="1701"/>
    </location>
</feature>
<feature type="transmembrane region" description="Helical" evidence="20">
    <location>
        <begin position="1453"/>
        <end position="1472"/>
    </location>
</feature>
<feature type="disulfide bond" evidence="17">
    <location>
        <begin position="278"/>
        <end position="287"/>
    </location>
</feature>
<keyword evidence="28" id="KW-1185">Reference proteome</keyword>
<evidence type="ECO:0000256" key="7">
    <source>
        <dbReference type="ARBA" id="ARBA00022536"/>
    </source>
</evidence>
<evidence type="ECO:0000256" key="8">
    <source>
        <dbReference type="ARBA" id="ARBA00022572"/>
    </source>
</evidence>
<evidence type="ECO:0000256" key="1">
    <source>
        <dbReference type="ARBA" id="ARBA00004251"/>
    </source>
</evidence>
<dbReference type="InterPro" id="IPR013806">
    <property type="entry name" value="Kringle-like"/>
</dbReference>
<evidence type="ECO:0000256" key="18">
    <source>
        <dbReference type="PROSITE-ProRule" id="PRU00121"/>
    </source>
</evidence>
<dbReference type="SUPFAM" id="SSF82895">
    <property type="entry name" value="TSP-1 type 1 repeat"/>
    <property type="match status" value="1"/>
</dbReference>
<dbReference type="InterPro" id="IPR036383">
    <property type="entry name" value="TSP1_rpt_sf"/>
</dbReference>
<evidence type="ECO:0000256" key="4">
    <source>
        <dbReference type="ARBA" id="ARBA00007200"/>
    </source>
</evidence>
<dbReference type="Proteomes" id="UP000838412">
    <property type="component" value="Chromosome 4"/>
</dbReference>
<dbReference type="InterPro" id="IPR001881">
    <property type="entry name" value="EGF-like_Ca-bd_dom"/>
</dbReference>
<dbReference type="GO" id="GO:0007154">
    <property type="term" value="P:cell communication"/>
    <property type="evidence" value="ECO:0007669"/>
    <property type="project" value="UniProtKB-ARBA"/>
</dbReference>
<evidence type="ECO:0000256" key="19">
    <source>
        <dbReference type="PROSITE-ProRule" id="PRU00196"/>
    </source>
</evidence>
<feature type="domain" description="Kringle" evidence="23">
    <location>
        <begin position="290"/>
        <end position="326"/>
    </location>
</feature>
<dbReference type="SMART" id="SM00308">
    <property type="entry name" value="LH2"/>
    <property type="match status" value="1"/>
</dbReference>
<dbReference type="PROSITE" id="PS00021">
    <property type="entry name" value="KRINGLE_1"/>
    <property type="match status" value="1"/>
</dbReference>
<dbReference type="InterPro" id="IPR018056">
    <property type="entry name" value="Kringle_CS"/>
</dbReference>
<evidence type="ECO:0000256" key="14">
    <source>
        <dbReference type="ARBA" id="ARBA00023136"/>
    </source>
</evidence>
<evidence type="ECO:0000256" key="9">
    <source>
        <dbReference type="ARBA" id="ARBA00022692"/>
    </source>
</evidence>
<dbReference type="PROSITE" id="PS01187">
    <property type="entry name" value="EGF_CA"/>
    <property type="match status" value="1"/>
</dbReference>
<feature type="transmembrane region" description="Helical" evidence="20">
    <location>
        <begin position="1499"/>
        <end position="1520"/>
    </location>
</feature>
<evidence type="ECO:0000259" key="22">
    <source>
        <dbReference type="PROSITE" id="PS50026"/>
    </source>
</evidence>
<evidence type="ECO:0000256" key="16">
    <source>
        <dbReference type="ARBA" id="ARBA00023180"/>
    </source>
</evidence>
<dbReference type="PROSITE" id="PS50026">
    <property type="entry name" value="EGF_3"/>
    <property type="match status" value="1"/>
</dbReference>
<keyword evidence="9 20" id="KW-0812">Transmembrane</keyword>
<keyword evidence="12" id="KW-0106">Calcium</keyword>
<dbReference type="PROSITE" id="PS01186">
    <property type="entry name" value="EGF_2"/>
    <property type="match status" value="1"/>
</dbReference>
<evidence type="ECO:0000256" key="10">
    <source>
        <dbReference type="ARBA" id="ARBA00022729"/>
    </source>
</evidence>
<dbReference type="Gene3D" id="2.60.60.20">
    <property type="entry name" value="PLAT/LH2 domain"/>
    <property type="match status" value="1"/>
</dbReference>
<feature type="disulfide bond" evidence="19">
    <location>
        <begin position="150"/>
        <end position="214"/>
    </location>
</feature>
<dbReference type="InterPro" id="IPR051223">
    <property type="entry name" value="Polycystin"/>
</dbReference>
<dbReference type="PROSITE" id="PS50092">
    <property type="entry name" value="TSP1"/>
    <property type="match status" value="1"/>
</dbReference>
<evidence type="ECO:0000256" key="5">
    <source>
        <dbReference type="ARBA" id="ARBA00022475"/>
    </source>
</evidence>
<dbReference type="InterPro" id="IPR002859">
    <property type="entry name" value="PKD/REJ-like"/>
</dbReference>
<dbReference type="PROSITE" id="PS00022">
    <property type="entry name" value="EGF_1"/>
    <property type="match status" value="1"/>
</dbReference>
<comment type="caution">
    <text evidence="17">Lacks conserved residue(s) required for the propagation of feature annotation.</text>
</comment>
<dbReference type="SMART" id="SM00130">
    <property type="entry name" value="KR"/>
    <property type="match status" value="1"/>
</dbReference>
<dbReference type="InterPro" id="IPR038178">
    <property type="entry name" value="Kringle_sf"/>
</dbReference>
<keyword evidence="16" id="KW-0325">Glycoprotein</keyword>
<dbReference type="Pfam" id="PF02010">
    <property type="entry name" value="REJ"/>
    <property type="match status" value="1"/>
</dbReference>
<evidence type="ECO:0000256" key="21">
    <source>
        <dbReference type="SAM" id="SignalP"/>
    </source>
</evidence>
<dbReference type="FunFam" id="2.10.25.10:FF:000391">
    <property type="entry name" value="Weary, isoform C"/>
    <property type="match status" value="1"/>
</dbReference>
<dbReference type="PANTHER" id="PTHR10877">
    <property type="entry name" value="POLYCYSTIN FAMILY MEMBER"/>
    <property type="match status" value="1"/>
</dbReference>
<dbReference type="FunFam" id="2.20.100.10:FF:000001">
    <property type="entry name" value="semaphorin-5A isoform X1"/>
    <property type="match status" value="1"/>
</dbReference>
<dbReference type="GO" id="GO:0023052">
    <property type="term" value="P:signaling"/>
    <property type="evidence" value="ECO:0007669"/>
    <property type="project" value="UniProtKB-ARBA"/>
</dbReference>
<dbReference type="EMBL" id="OV696689">
    <property type="protein sequence ID" value="CAH1261722.1"/>
    <property type="molecule type" value="Genomic_DNA"/>
</dbReference>
<comment type="subcellular location">
    <subcellularLocation>
        <location evidence="3">Cell membrane</location>
        <topology evidence="3">Multi-pass membrane protein</topology>
    </subcellularLocation>
    <subcellularLocation>
        <location evidence="1">Cell membrane</location>
        <topology evidence="1">Single-pass type I membrane protein</topology>
    </subcellularLocation>
    <subcellularLocation>
        <location evidence="2">Secreted</location>
    </subcellularLocation>
</comment>
<feature type="domain" description="GAIN-B" evidence="25">
    <location>
        <begin position="1081"/>
        <end position="1230"/>
    </location>
</feature>
<gene>
    <name evidence="27" type="primary">PKD1L3</name>
    <name evidence="27" type="ORF">BLAG_LOCUS17063</name>
</gene>
<dbReference type="Pfam" id="PF00008">
    <property type="entry name" value="EGF"/>
    <property type="match status" value="1"/>
</dbReference>
<dbReference type="SUPFAM" id="SSF49723">
    <property type="entry name" value="Lipase/lipooxygenase domain (PLAT/LH2 domain)"/>
    <property type="match status" value="1"/>
</dbReference>
<dbReference type="FunFam" id="3.10.250.10:FF:000001">
    <property type="entry name" value="Lysyl oxidase 4 isoform X1"/>
    <property type="match status" value="1"/>
</dbReference>
<dbReference type="Gene3D" id="2.60.220.50">
    <property type="match status" value="1"/>
</dbReference>
<dbReference type="PROSITE" id="PS50095">
    <property type="entry name" value="PLAT"/>
    <property type="match status" value="1"/>
</dbReference>
<name>A0A8J9ZQL0_BRALA</name>
<dbReference type="PRINTS" id="PR00258">
    <property type="entry name" value="SPERACTRCPTR"/>
</dbReference>
<keyword evidence="8 18" id="KW-0420">Kringle</keyword>
<dbReference type="PANTHER" id="PTHR10877:SF194">
    <property type="entry name" value="LOCATION OF VULVA DEFECTIVE 1"/>
    <property type="match status" value="1"/>
</dbReference>
<feature type="signal peptide" evidence="21">
    <location>
        <begin position="1"/>
        <end position="24"/>
    </location>
</feature>
<evidence type="ECO:0000256" key="13">
    <source>
        <dbReference type="ARBA" id="ARBA00022989"/>
    </source>
</evidence>
<dbReference type="PROSITE" id="PS00010">
    <property type="entry name" value="ASX_HYDROXYL"/>
    <property type="match status" value="1"/>
</dbReference>
<feature type="disulfide bond" evidence="19">
    <location>
        <begin position="163"/>
        <end position="224"/>
    </location>
</feature>
<evidence type="ECO:0000256" key="6">
    <source>
        <dbReference type="ARBA" id="ARBA00022525"/>
    </source>
</evidence>
<evidence type="ECO:0000259" key="24">
    <source>
        <dbReference type="PROSITE" id="PS50095"/>
    </source>
</evidence>
<dbReference type="Pfam" id="PF00530">
    <property type="entry name" value="SRCR"/>
    <property type="match status" value="1"/>
</dbReference>
<dbReference type="Pfam" id="PF01477">
    <property type="entry name" value="PLAT"/>
    <property type="match status" value="1"/>
</dbReference>
<dbReference type="PROSITE" id="PS50070">
    <property type="entry name" value="KRINGLE_2"/>
    <property type="match status" value="1"/>
</dbReference>
<reference evidence="27" key="1">
    <citation type="submission" date="2022-01" db="EMBL/GenBank/DDBJ databases">
        <authorList>
            <person name="Braso-Vives M."/>
        </authorList>
    </citation>
    <scope>NUCLEOTIDE SEQUENCE</scope>
</reference>
<dbReference type="FunFam" id="2.60.60.20:FF:000019">
    <property type="entry name" value="Uncharacterized protein"/>
    <property type="match status" value="1"/>
</dbReference>
<dbReference type="GO" id="GO:0050982">
    <property type="term" value="P:detection of mechanical stimulus"/>
    <property type="evidence" value="ECO:0007669"/>
    <property type="project" value="TreeGrafter"/>
</dbReference>
<organism evidence="27 28">
    <name type="scientific">Branchiostoma lanceolatum</name>
    <name type="common">Common lancelet</name>
    <name type="synonym">Amphioxus lanceolatum</name>
    <dbReference type="NCBI Taxonomy" id="7740"/>
    <lineage>
        <taxon>Eukaryota</taxon>
        <taxon>Metazoa</taxon>
        <taxon>Chordata</taxon>
        <taxon>Cephalochordata</taxon>
        <taxon>Leptocardii</taxon>
        <taxon>Amphioxiformes</taxon>
        <taxon>Branchiostomatidae</taxon>
        <taxon>Branchiostoma</taxon>
    </lineage>
</organism>
<dbReference type="InterPro" id="IPR001190">
    <property type="entry name" value="SRCR"/>
</dbReference>
<dbReference type="SMART" id="SM00209">
    <property type="entry name" value="TSP1"/>
    <property type="match status" value="1"/>
</dbReference>
<feature type="transmembrane region" description="Helical" evidence="20">
    <location>
        <begin position="1556"/>
        <end position="1580"/>
    </location>
</feature>
<evidence type="ECO:0000313" key="27">
    <source>
        <dbReference type="EMBL" id="CAH1261722.1"/>
    </source>
</evidence>
<dbReference type="Gene3D" id="2.40.20.10">
    <property type="entry name" value="Plasminogen Kringle 4"/>
    <property type="match status" value="1"/>
</dbReference>
<dbReference type="GO" id="GO:0005886">
    <property type="term" value="C:plasma membrane"/>
    <property type="evidence" value="ECO:0007669"/>
    <property type="project" value="UniProtKB-SubCell"/>
</dbReference>
<dbReference type="InterPro" id="IPR036772">
    <property type="entry name" value="SRCR-like_dom_sf"/>
</dbReference>
<evidence type="ECO:0000256" key="11">
    <source>
        <dbReference type="ARBA" id="ARBA00022737"/>
    </source>
</evidence>
<evidence type="ECO:0000313" key="28">
    <source>
        <dbReference type="Proteomes" id="UP000838412"/>
    </source>
</evidence>
<keyword evidence="14 20" id="KW-0472">Membrane</keyword>
<dbReference type="Gene3D" id="2.20.100.10">
    <property type="entry name" value="Thrombospondin type-1 (TSP1) repeat"/>
    <property type="match status" value="1"/>
</dbReference>
<dbReference type="InterPro" id="IPR001024">
    <property type="entry name" value="PLAT/LH2_dom"/>
</dbReference>
<keyword evidence="6" id="KW-0964">Secreted</keyword>
<dbReference type="GO" id="GO:0005576">
    <property type="term" value="C:extracellular region"/>
    <property type="evidence" value="ECO:0007669"/>
    <property type="project" value="UniProtKB-SubCell"/>
</dbReference>
<dbReference type="Gene3D" id="3.10.250.10">
    <property type="entry name" value="SRCR-like domain"/>
    <property type="match status" value="1"/>
</dbReference>
<dbReference type="OrthoDB" id="10135470at2759"/>
<dbReference type="SMART" id="SM00303">
    <property type="entry name" value="GPS"/>
    <property type="match status" value="1"/>
</dbReference>
<dbReference type="InterPro" id="IPR000742">
    <property type="entry name" value="EGF"/>
</dbReference>
<dbReference type="Pfam" id="PF01825">
    <property type="entry name" value="GPS"/>
    <property type="match status" value="1"/>
</dbReference>